<feature type="domain" description="C2H2-type" evidence="9">
    <location>
        <begin position="233"/>
        <end position="260"/>
    </location>
</feature>
<keyword evidence="12" id="KW-1185">Reference proteome</keyword>
<evidence type="ECO:0000256" key="5">
    <source>
        <dbReference type="ARBA" id="ARBA00023242"/>
    </source>
</evidence>
<protein>
    <submittedName>
        <fullName evidence="11">Uncharacterized protein</fullName>
    </submittedName>
</protein>
<keyword evidence="2" id="KW-0677">Repeat</keyword>
<feature type="domain" description="C2H2-type" evidence="9">
    <location>
        <begin position="349"/>
        <end position="376"/>
    </location>
</feature>
<dbReference type="Gene3D" id="3.40.1800.20">
    <property type="match status" value="1"/>
</dbReference>
<accession>A0ABN8LDC8</accession>
<evidence type="ECO:0000256" key="4">
    <source>
        <dbReference type="ARBA" id="ARBA00022833"/>
    </source>
</evidence>
<feature type="domain" description="C2H2-type" evidence="9">
    <location>
        <begin position="471"/>
        <end position="499"/>
    </location>
</feature>
<dbReference type="SUPFAM" id="SSF57716">
    <property type="entry name" value="Glucocorticoid receptor-like (DNA-binding domain)"/>
    <property type="match status" value="1"/>
</dbReference>
<evidence type="ECO:0000256" key="2">
    <source>
        <dbReference type="ARBA" id="ARBA00022737"/>
    </source>
</evidence>
<organism evidence="11 12">
    <name type="scientific">Chilo suppressalis</name>
    <name type="common">Asiatic rice borer moth</name>
    <dbReference type="NCBI Taxonomy" id="168631"/>
    <lineage>
        <taxon>Eukaryota</taxon>
        <taxon>Metazoa</taxon>
        <taxon>Ecdysozoa</taxon>
        <taxon>Arthropoda</taxon>
        <taxon>Hexapoda</taxon>
        <taxon>Insecta</taxon>
        <taxon>Pterygota</taxon>
        <taxon>Neoptera</taxon>
        <taxon>Endopterygota</taxon>
        <taxon>Lepidoptera</taxon>
        <taxon>Glossata</taxon>
        <taxon>Ditrysia</taxon>
        <taxon>Pyraloidea</taxon>
        <taxon>Crambidae</taxon>
        <taxon>Crambinae</taxon>
        <taxon>Chilo</taxon>
    </lineage>
</organism>
<dbReference type="Pfam" id="PF13894">
    <property type="entry name" value="zf-C2H2_4"/>
    <property type="match status" value="1"/>
</dbReference>
<reference evidence="11" key="1">
    <citation type="submission" date="2021-12" db="EMBL/GenBank/DDBJ databases">
        <authorList>
            <person name="King R."/>
        </authorList>
    </citation>
    <scope>NUCLEOTIDE SEQUENCE</scope>
</reference>
<feature type="compositionally biased region" description="Acidic residues" evidence="8">
    <location>
        <begin position="498"/>
        <end position="516"/>
    </location>
</feature>
<feature type="region of interest" description="Disordered" evidence="8">
    <location>
        <begin position="1061"/>
        <end position="1095"/>
    </location>
</feature>
<feature type="domain" description="C2H2-type" evidence="9">
    <location>
        <begin position="320"/>
        <end position="348"/>
    </location>
</feature>
<feature type="compositionally biased region" description="Acidic residues" evidence="8">
    <location>
        <begin position="838"/>
        <end position="850"/>
    </location>
</feature>
<feature type="binding site" evidence="7">
    <location>
        <position position="14"/>
    </location>
    <ligand>
        <name>Zn(2+)</name>
        <dbReference type="ChEBI" id="CHEBI:29105"/>
    </ligand>
</feature>
<feature type="compositionally biased region" description="Polar residues" evidence="8">
    <location>
        <begin position="700"/>
        <end position="713"/>
    </location>
</feature>
<dbReference type="PANTHER" id="PTHR24393:SF34">
    <property type="entry name" value="PR_SET DOMAIN 13"/>
    <property type="match status" value="1"/>
</dbReference>
<evidence type="ECO:0000256" key="6">
    <source>
        <dbReference type="PROSITE-ProRule" id="PRU00042"/>
    </source>
</evidence>
<feature type="domain" description="C2H2-type" evidence="9">
    <location>
        <begin position="261"/>
        <end position="289"/>
    </location>
</feature>
<dbReference type="Pfam" id="PF07776">
    <property type="entry name" value="zf-AD"/>
    <property type="match status" value="1"/>
</dbReference>
<feature type="domain" description="C2H2-type" evidence="9">
    <location>
        <begin position="377"/>
        <end position="407"/>
    </location>
</feature>
<dbReference type="Pfam" id="PF00096">
    <property type="entry name" value="zf-C2H2"/>
    <property type="match status" value="3"/>
</dbReference>
<evidence type="ECO:0000259" key="10">
    <source>
        <dbReference type="PROSITE" id="PS51915"/>
    </source>
</evidence>
<keyword evidence="1 7" id="KW-0479">Metal-binding</keyword>
<feature type="compositionally biased region" description="Basic and acidic residues" evidence="8">
    <location>
        <begin position="891"/>
        <end position="906"/>
    </location>
</feature>
<feature type="compositionally biased region" description="Low complexity" evidence="8">
    <location>
        <begin position="866"/>
        <end position="878"/>
    </location>
</feature>
<feature type="binding site" evidence="7">
    <location>
        <position position="63"/>
    </location>
    <ligand>
        <name>Zn(2+)</name>
        <dbReference type="ChEBI" id="CHEBI:29105"/>
    </ligand>
</feature>
<dbReference type="Proteomes" id="UP001153292">
    <property type="component" value="Chromosome 5"/>
</dbReference>
<sequence>MEKRKDTLSVLKMCRFCLSRDDAITSIYDRAQKAKNTVTLPLKILSCLSIEAFPSDKMPTYICSRCSLFMDLFYEFKEICRSADQRILQYIQTGSTLETLNWPVSLTNVFRDLKRLSKNPHVVKAVMKDGATVKVTSQEVSNSEEDDEEDVYNVKIGDGSKDIEVVVSNKNNIETEEINTKPVSDNESKLTDIKDHVRNLEEGCWACDECNCTYPLQQLLELHKMQKHRTRNVQCSQCDAKFFTKYDLMTHTLRHTDEVPFQCVACDKRFKRLFLLKRHEKIIHANIPQLACPNCPATFLSIEELMAHQRRHVRHSERNHACGLCDKKFHEKSTLQRHIDLVHEKKPTFRCEYCPEQFTSVSKLTRHVRSHAGERPYPCKYCSKSFLKSHHYTRHLRVKHRETIRKPRGPFGQSDYRCEQCEEAFTTQDDLIYHSAIHATQNLICPLCQEKFENVDAVTAHIKSHVNGMEFMCDLCELVFTTKEKLENHLTSTHADELDQDDSSMELDGDDSEDDNDIHVKEEDGEMVVEIKKTDSFMLPDTQPDSEEKADITQSEGTESESEATYTELATVDTLAIVKNADDVKSETDEMEPATKEIVTPAVIRKLPAKTPMKTENQTASILRKAEEVKRRVKAEAVNETKEKIVTKAESTNSIGGASDKSLRLLEKELQELKRTNTRNESIKTPAKPMENLRNRRPQLYSSTPKTRSNNYRATEEKKAVVSNKSPAIERKVIERRITKENKEPKEVKEVKEIKETKEVRENKEVKDTKEVRETKESKDLKEPKQTAAAKEDKETPKSLVKNGPGNKMSSEENVRRSTRPSKIKDYAKMIRDKSQDSSDEDSDMDEEYKEVEKIEMRGRPRRGSVKAVASKSPAAAALMTPPVRKRGRPRKEPLKELPAKIKRADEEEPEPMETESKNVKDDLDDTSNKSKHEGISDTLECNSIPQEAVNAGKTTNNVSKSPSAEQMISPGGVVMSPTGQTLKKVPIRALPPGVKPLPLPVGRPMGPGELCEMQIGKKVVKVQKIVMTKAEVEAMAKQGLVEMKDGTMVLKQGIKLPSSEALKSSLVGDKDASKESPSKVEKPAPTQSSAIKNS</sequence>
<feature type="compositionally biased region" description="Polar residues" evidence="8">
    <location>
        <begin position="1086"/>
        <end position="1095"/>
    </location>
</feature>
<dbReference type="SUPFAM" id="SSF57667">
    <property type="entry name" value="beta-beta-alpha zinc fingers"/>
    <property type="match status" value="6"/>
</dbReference>
<evidence type="ECO:0000259" key="9">
    <source>
        <dbReference type="PROSITE" id="PS50157"/>
    </source>
</evidence>
<feature type="domain" description="C2H2-type" evidence="9">
    <location>
        <begin position="416"/>
        <end position="443"/>
    </location>
</feature>
<feature type="compositionally biased region" description="Polar residues" evidence="8">
    <location>
        <begin position="953"/>
        <end position="967"/>
    </location>
</feature>
<dbReference type="EMBL" id="OU963898">
    <property type="protein sequence ID" value="CAH2990093.1"/>
    <property type="molecule type" value="Genomic_DNA"/>
</dbReference>
<dbReference type="PROSITE" id="PS00028">
    <property type="entry name" value="ZINC_FINGER_C2H2_1"/>
    <property type="match status" value="10"/>
</dbReference>
<dbReference type="InterPro" id="IPR012934">
    <property type="entry name" value="Znf_AD"/>
</dbReference>
<dbReference type="PANTHER" id="PTHR24393">
    <property type="entry name" value="ZINC FINGER PROTEIN"/>
    <property type="match status" value="1"/>
</dbReference>
<feature type="domain" description="ZAD" evidence="10">
    <location>
        <begin position="12"/>
        <end position="90"/>
    </location>
</feature>
<feature type="region of interest" description="Disordered" evidence="8">
    <location>
        <begin position="537"/>
        <end position="564"/>
    </location>
</feature>
<feature type="region of interest" description="Disordered" evidence="8">
    <location>
        <begin position="491"/>
        <end position="525"/>
    </location>
</feature>
<feature type="compositionally biased region" description="Basic and acidic residues" evidence="8">
    <location>
        <begin position="1069"/>
        <end position="1083"/>
    </location>
</feature>
<evidence type="ECO:0000313" key="11">
    <source>
        <dbReference type="EMBL" id="CAH2990093.1"/>
    </source>
</evidence>
<keyword evidence="3 6" id="KW-0863">Zinc-finger</keyword>
<feature type="compositionally biased region" description="Basic and acidic residues" evidence="8">
    <location>
        <begin position="728"/>
        <end position="797"/>
    </location>
</feature>
<feature type="binding site" evidence="7">
    <location>
        <position position="17"/>
    </location>
    <ligand>
        <name>Zn(2+)</name>
        <dbReference type="ChEBI" id="CHEBI:29105"/>
    </ligand>
</feature>
<dbReference type="PROSITE" id="PS50157">
    <property type="entry name" value="ZINC_FINGER_C2H2_2"/>
    <property type="match status" value="8"/>
</dbReference>
<feature type="domain" description="C2H2-type" evidence="9">
    <location>
        <begin position="290"/>
        <end position="317"/>
    </location>
</feature>
<dbReference type="InterPro" id="IPR036236">
    <property type="entry name" value="Znf_C2H2_sf"/>
</dbReference>
<name>A0ABN8LDC8_CHISP</name>
<dbReference type="PROSITE" id="PS51915">
    <property type="entry name" value="ZAD"/>
    <property type="match status" value="1"/>
</dbReference>
<gene>
    <name evidence="11" type="ORF">CHILSU_LOCUS9355</name>
</gene>
<dbReference type="SMART" id="SM00355">
    <property type="entry name" value="ZnF_C2H2"/>
    <property type="match status" value="10"/>
</dbReference>
<evidence type="ECO:0000313" key="12">
    <source>
        <dbReference type="Proteomes" id="UP001153292"/>
    </source>
</evidence>
<dbReference type="Gene3D" id="3.30.160.60">
    <property type="entry name" value="Classic Zinc Finger"/>
    <property type="match status" value="6"/>
</dbReference>
<evidence type="ECO:0000256" key="3">
    <source>
        <dbReference type="ARBA" id="ARBA00022771"/>
    </source>
</evidence>
<evidence type="ECO:0000256" key="8">
    <source>
        <dbReference type="SAM" id="MobiDB-lite"/>
    </source>
</evidence>
<keyword evidence="5" id="KW-0539">Nucleus</keyword>
<proteinExistence type="predicted"/>
<keyword evidence="4 7" id="KW-0862">Zinc</keyword>
<feature type="compositionally biased region" description="Basic and acidic residues" evidence="8">
    <location>
        <begin position="823"/>
        <end position="837"/>
    </location>
</feature>
<feature type="region of interest" description="Disordered" evidence="8">
    <location>
        <begin position="673"/>
        <end position="972"/>
    </location>
</feature>
<dbReference type="InterPro" id="IPR013087">
    <property type="entry name" value="Znf_C2H2_type"/>
</dbReference>
<dbReference type="SMART" id="SM00868">
    <property type="entry name" value="zf-AD"/>
    <property type="match status" value="1"/>
</dbReference>
<evidence type="ECO:0000256" key="7">
    <source>
        <dbReference type="PROSITE-ProRule" id="PRU01263"/>
    </source>
</evidence>
<evidence type="ECO:0000256" key="1">
    <source>
        <dbReference type="ARBA" id="ARBA00022723"/>
    </source>
</evidence>
<feature type="compositionally biased region" description="Basic and acidic residues" evidence="8">
    <location>
        <begin position="915"/>
        <end position="936"/>
    </location>
</feature>
<feature type="binding site" evidence="7">
    <location>
        <position position="66"/>
    </location>
    <ligand>
        <name>Zn(2+)</name>
        <dbReference type="ChEBI" id="CHEBI:29105"/>
    </ligand>
</feature>